<dbReference type="PROSITE" id="PS50199">
    <property type="entry name" value="ZF_RANBP2_2"/>
    <property type="match status" value="2"/>
</dbReference>
<evidence type="ECO:0000259" key="14">
    <source>
        <dbReference type="PROSITE" id="PS50072"/>
    </source>
</evidence>
<keyword evidence="18" id="KW-1185">Reference proteome</keyword>
<dbReference type="Pfam" id="PF12185">
    <property type="entry name" value="IR1-M"/>
    <property type="match status" value="1"/>
</dbReference>
<dbReference type="InterPro" id="IPR001876">
    <property type="entry name" value="Znf_RanBP2"/>
</dbReference>
<organism evidence="17 18">
    <name type="scientific">Eptatretus burgeri</name>
    <name type="common">Inshore hagfish</name>
    <dbReference type="NCBI Taxonomy" id="7764"/>
    <lineage>
        <taxon>Eukaryota</taxon>
        <taxon>Metazoa</taxon>
        <taxon>Chordata</taxon>
        <taxon>Craniata</taxon>
        <taxon>Vertebrata</taxon>
        <taxon>Cyclostomata</taxon>
        <taxon>Myxini</taxon>
        <taxon>Myxiniformes</taxon>
        <taxon>Myxinidae</taxon>
        <taxon>Eptatretinae</taxon>
        <taxon>Eptatretus</taxon>
    </lineage>
</organism>
<name>A0A8C4QJS9_EPTBU</name>
<feature type="repeat" description="TPR" evidence="11">
    <location>
        <begin position="60"/>
        <end position="93"/>
    </location>
</feature>
<dbReference type="PANTHER" id="PTHR23138">
    <property type="entry name" value="RAN BINDING PROTEIN"/>
    <property type="match status" value="1"/>
</dbReference>
<feature type="domain" description="RanBD1" evidence="15">
    <location>
        <begin position="2048"/>
        <end position="2184"/>
    </location>
</feature>
<dbReference type="Pfam" id="PF00160">
    <property type="entry name" value="Pro_isomerase"/>
    <property type="match status" value="1"/>
</dbReference>
<dbReference type="InterPro" id="IPR020892">
    <property type="entry name" value="Cyclophilin-type_PPIase_CS"/>
</dbReference>
<evidence type="ECO:0000256" key="5">
    <source>
        <dbReference type="ARBA" id="ARBA00022723"/>
    </source>
</evidence>
<evidence type="ECO:0000259" key="16">
    <source>
        <dbReference type="PROSITE" id="PS50199"/>
    </source>
</evidence>
<dbReference type="Gene3D" id="1.25.40.10">
    <property type="entry name" value="Tetratricopeptide repeat domain"/>
    <property type="match status" value="1"/>
</dbReference>
<dbReference type="EC" id="5.2.1.8" evidence="3"/>
<dbReference type="GO" id="GO:0005737">
    <property type="term" value="C:cytoplasm"/>
    <property type="evidence" value="ECO:0007669"/>
    <property type="project" value="TreeGrafter"/>
</dbReference>
<dbReference type="Gene3D" id="2.30.29.30">
    <property type="entry name" value="Pleckstrin-homology domain (PH domain)/Phosphotyrosine-binding domain (PTB)"/>
    <property type="match status" value="4"/>
</dbReference>
<feature type="compositionally biased region" description="Pro residues" evidence="13">
    <location>
        <begin position="2802"/>
        <end position="2819"/>
    </location>
</feature>
<dbReference type="FunFam" id="2.30.29.30:FF:000018">
    <property type="entry name" value="E3 SUMO-protein ligase RanBP2"/>
    <property type="match status" value="4"/>
</dbReference>
<evidence type="ECO:0000256" key="9">
    <source>
        <dbReference type="ARBA" id="ARBA00023235"/>
    </source>
</evidence>
<dbReference type="SUPFAM" id="SSF50891">
    <property type="entry name" value="Cyclophilin-like"/>
    <property type="match status" value="1"/>
</dbReference>
<feature type="region of interest" description="Disordered" evidence="13">
    <location>
        <begin position="2550"/>
        <end position="2579"/>
    </location>
</feature>
<feature type="compositionally biased region" description="Low complexity" evidence="13">
    <location>
        <begin position="2835"/>
        <end position="2855"/>
    </location>
</feature>
<protein>
    <recommendedName>
        <fullName evidence="3">peptidylprolyl isomerase</fullName>
        <ecNumber evidence="3">5.2.1.8</ecNumber>
    </recommendedName>
</protein>
<feature type="region of interest" description="Disordered" evidence="13">
    <location>
        <begin position="2746"/>
        <end position="2765"/>
    </location>
</feature>
<dbReference type="GO" id="GO:0006457">
    <property type="term" value="P:protein folding"/>
    <property type="evidence" value="ECO:0007669"/>
    <property type="project" value="InterPro"/>
</dbReference>
<dbReference type="PROSITE" id="PS01358">
    <property type="entry name" value="ZF_RANBP2_1"/>
    <property type="match status" value="2"/>
</dbReference>
<dbReference type="InterPro" id="IPR045255">
    <property type="entry name" value="RanBP1-like"/>
</dbReference>
<proteinExistence type="predicted"/>
<dbReference type="InterPro" id="IPR002130">
    <property type="entry name" value="Cyclophilin-type_PPIase_dom"/>
</dbReference>
<evidence type="ECO:0000256" key="12">
    <source>
        <dbReference type="SAM" id="Coils"/>
    </source>
</evidence>
<dbReference type="InterPro" id="IPR022011">
    <property type="entry name" value="IR1-M"/>
</dbReference>
<feature type="domain" description="PPIase cyclophilin-type" evidence="14">
    <location>
        <begin position="3222"/>
        <end position="3378"/>
    </location>
</feature>
<keyword evidence="11" id="KW-0802">TPR repeat</keyword>
<dbReference type="PROSITE" id="PS00170">
    <property type="entry name" value="CSA_PPIASE_1"/>
    <property type="match status" value="1"/>
</dbReference>
<evidence type="ECO:0000256" key="1">
    <source>
        <dbReference type="ARBA" id="ARBA00000971"/>
    </source>
</evidence>
<dbReference type="FunFam" id="4.10.1060.10:FF:000003">
    <property type="entry name" value="E3 SUMO-protein ligase RanBP2"/>
    <property type="match status" value="2"/>
</dbReference>
<feature type="coiled-coil region" evidence="12">
    <location>
        <begin position="809"/>
        <end position="836"/>
    </location>
</feature>
<dbReference type="GO" id="GO:0006913">
    <property type="term" value="P:nucleocytoplasmic transport"/>
    <property type="evidence" value="ECO:0007669"/>
    <property type="project" value="InterPro"/>
</dbReference>
<dbReference type="CDD" id="cd13179">
    <property type="entry name" value="RanBD_RanBP1"/>
    <property type="match status" value="1"/>
</dbReference>
<dbReference type="GO" id="GO:0005643">
    <property type="term" value="C:nuclear pore"/>
    <property type="evidence" value="ECO:0007669"/>
    <property type="project" value="TreeGrafter"/>
</dbReference>
<dbReference type="FunFam" id="2.40.100.10:FF:000013">
    <property type="entry name" value="Peptidyl-prolyl cis-trans isomerase"/>
    <property type="match status" value="1"/>
</dbReference>
<feature type="region of interest" description="Disordered" evidence="13">
    <location>
        <begin position="999"/>
        <end position="1025"/>
    </location>
</feature>
<evidence type="ECO:0000256" key="8">
    <source>
        <dbReference type="ARBA" id="ARBA00023110"/>
    </source>
</evidence>
<evidence type="ECO:0000256" key="7">
    <source>
        <dbReference type="ARBA" id="ARBA00022833"/>
    </source>
</evidence>
<feature type="domain" description="RanBD1" evidence="15">
    <location>
        <begin position="1114"/>
        <end position="1245"/>
    </location>
</feature>
<dbReference type="SMART" id="SM00028">
    <property type="entry name" value="TPR"/>
    <property type="match status" value="1"/>
</dbReference>
<dbReference type="InterPro" id="IPR019734">
    <property type="entry name" value="TPR_rpt"/>
</dbReference>
<dbReference type="Pfam" id="PF00638">
    <property type="entry name" value="Ran_BP1"/>
    <property type="match status" value="4"/>
</dbReference>
<dbReference type="PROSITE" id="PS50072">
    <property type="entry name" value="CSA_PPIASE_2"/>
    <property type="match status" value="1"/>
</dbReference>
<keyword evidence="12" id="KW-0175">Coiled coil</keyword>
<feature type="domain" description="RanBP2-type" evidence="16">
    <location>
        <begin position="1513"/>
        <end position="1542"/>
    </location>
</feature>
<evidence type="ECO:0000256" key="2">
    <source>
        <dbReference type="ARBA" id="ARBA00002388"/>
    </source>
</evidence>
<evidence type="ECO:0000256" key="3">
    <source>
        <dbReference type="ARBA" id="ARBA00013194"/>
    </source>
</evidence>
<comment type="function">
    <text evidence="2">PPIases accelerate the folding of proteins. It catalyzes the cis-trans isomerization of proline imidic peptide bonds in oligopeptides.</text>
</comment>
<keyword evidence="9" id="KW-0413">Isomerase</keyword>
<feature type="region of interest" description="Disordered" evidence="13">
    <location>
        <begin position="2933"/>
        <end position="2985"/>
    </location>
</feature>
<dbReference type="Pfam" id="PF00641">
    <property type="entry name" value="Zn_ribbon_RanBP"/>
    <property type="match status" value="2"/>
</dbReference>
<dbReference type="SMART" id="SM00547">
    <property type="entry name" value="ZnF_RBZ"/>
    <property type="match status" value="2"/>
</dbReference>
<evidence type="ECO:0000256" key="4">
    <source>
        <dbReference type="ARBA" id="ARBA00022553"/>
    </source>
</evidence>
<dbReference type="SMART" id="SM00160">
    <property type="entry name" value="RanBD"/>
    <property type="match status" value="4"/>
</dbReference>
<evidence type="ECO:0000256" key="10">
    <source>
        <dbReference type="PROSITE-ProRule" id="PRU00322"/>
    </source>
</evidence>
<dbReference type="SUPFAM" id="SSF90209">
    <property type="entry name" value="Ran binding protein zinc finger-like"/>
    <property type="match status" value="2"/>
</dbReference>
<keyword evidence="4" id="KW-0597">Phosphoprotein</keyword>
<reference evidence="17" key="2">
    <citation type="submission" date="2025-09" db="UniProtKB">
        <authorList>
            <consortium name="Ensembl"/>
        </authorList>
    </citation>
    <scope>IDENTIFICATION</scope>
</reference>
<evidence type="ECO:0000256" key="11">
    <source>
        <dbReference type="PROSITE-ProRule" id="PRU00339"/>
    </source>
</evidence>
<dbReference type="SUPFAM" id="SSF50729">
    <property type="entry name" value="PH domain-like"/>
    <property type="match status" value="4"/>
</dbReference>
<dbReference type="SUPFAM" id="SSF48452">
    <property type="entry name" value="TPR-like"/>
    <property type="match status" value="1"/>
</dbReference>
<dbReference type="Gene3D" id="2.40.100.10">
    <property type="entry name" value="Cyclophilin-like"/>
    <property type="match status" value="1"/>
</dbReference>
<dbReference type="PROSITE" id="PS50196">
    <property type="entry name" value="RANBD1"/>
    <property type="match status" value="4"/>
</dbReference>
<keyword evidence="6 10" id="KW-0863">Zinc-finger</keyword>
<dbReference type="CDD" id="cd13176">
    <property type="entry name" value="RanBD_RanBP2-like"/>
    <property type="match status" value="2"/>
</dbReference>
<dbReference type="InterPro" id="IPR036443">
    <property type="entry name" value="Znf_RanBP2_sf"/>
</dbReference>
<dbReference type="GeneTree" id="ENSGT00940000154389"/>
<feature type="domain" description="RanBD1" evidence="15">
    <location>
        <begin position="3069"/>
        <end position="3204"/>
    </location>
</feature>
<evidence type="ECO:0000256" key="6">
    <source>
        <dbReference type="ARBA" id="ARBA00022771"/>
    </source>
</evidence>
<dbReference type="GO" id="GO:0005096">
    <property type="term" value="F:GTPase activator activity"/>
    <property type="evidence" value="ECO:0007669"/>
    <property type="project" value="TreeGrafter"/>
</dbReference>
<feature type="compositionally biased region" description="Low complexity" evidence="13">
    <location>
        <begin position="2962"/>
        <end position="2980"/>
    </location>
</feature>
<dbReference type="GO" id="GO:0003755">
    <property type="term" value="F:peptidyl-prolyl cis-trans isomerase activity"/>
    <property type="evidence" value="ECO:0007669"/>
    <property type="project" value="UniProtKB-KW"/>
</dbReference>
<dbReference type="PRINTS" id="PR00153">
    <property type="entry name" value="CSAPPISMRASE"/>
</dbReference>
<comment type="catalytic activity">
    <reaction evidence="1">
        <text>[protein]-peptidylproline (omega=180) = [protein]-peptidylproline (omega=0)</text>
        <dbReference type="Rhea" id="RHEA:16237"/>
        <dbReference type="Rhea" id="RHEA-COMP:10747"/>
        <dbReference type="Rhea" id="RHEA-COMP:10748"/>
        <dbReference type="ChEBI" id="CHEBI:83833"/>
        <dbReference type="ChEBI" id="CHEBI:83834"/>
        <dbReference type="EC" id="5.2.1.8"/>
    </reaction>
</comment>
<sequence>MMRSAWDAQRSIASLERQTRSPREKNLKGLVLARLYFELKENEKAKSHLSAYLSIQDKDPKAHKFLGQIYECEGEKGKAVECYKRSFELNGTQKELVLKIAELLSEGRDPQDGRARYWVDRAAQLYPGSPAVFTLKECMARSPDELEDLLRAEINLRPRDMDLHIRLVDLLRSSGNPELALKHIRDGCLFDVFAQNLSWQQCLLSTLQACDALRADDVELRLHLLLAMHGVVQLSVVTERIEQAALALFRFDQELGREMDERQGNVVDALLLELQGHLFLHLAKMLLRRARDRCVSWRAIADQVTFSYLLAFKVPCPELATLDAKLASVGRLHALCCERRSQAGHMLHILSEGKPPGYLSEVVDTLSGQPGFEAICVAAFGSPPGNPSAVLAFAEQNVVEAEMPLLQDLMEYDGVAIVHQPGELQPVAWLGLVWHNLPKPQPDLLRWLSPLFPRLRLETERLESDAAETTCLLDLEVFLQGIIYMASAQLSEKIGHLRAPDEPRLLPLGLCRMLVTERHCRWWKAVYSTLNDKAPPGTLAKLRLAVQHELPTLRALTGHGLQPMLLIHWARHLLTKGSTVSVETVRRGCVGRGVHYWQKVRPMLHLVKNRRAIAEPIDPLFLHFRSKDVQVADVSRYMVEAEMAFATLALVQGDMEDAVRKFEAVGTPVAYWNCALICQRFVDEIDNDAISGECLEYRQALRRVEGYLLRVLHMDPDGDNTTLDEQFAVSLDAARNMLENIRQELAALGHAQVANGDVALRGSPLFQSHGSTCVGTISSGMHLTQSSGKTDVSPVKSILGSPRMSPHWVQQHKQLLESLCEQVQQLRHDVQELKSASEAGISPRLRPVVDWGYSAETLSDGYQHRAPLTVSTGAPMFYSQSPGYNTQYLLRAATPAKPSICALPRITSQQQGLSFQHAGITPPISAPFSQSLYPYEYEPATAGALSPYGRDYYEPPEAAQNPVLPEPGFFTKPPEVSKQSTGSALPTGNVFNFSMSSVSRAEPEPHPFASATPRTPGHERGSLLTGTPIRTDISVVPERQCADKGKEGGKPFERRGLSFSELAKNSVNQSGFEQTQPSLGFKDAGKPIFNLSKEVDESQSEEEKDAVVEDEGPHFEPIVSLPDKVDVKTGEENEQEMFSCRAKLFRFDTETKEWKERGVGNIKILRHHVSGKVRLLMRRDQVLKVCANHYITPEMTLVVNAGSDKSWVWNAQDFADEVAKHEQLAVRFKQAEDSLRFKACFEEAQALVCSERTTEVAHGLESVQHKWNGIKGASESSVWKSFSSQGKFEAFGAQFVKKEGEWDCDTCLVRNKPEYMSCIACQTAKPGARSGAEFVPSHSSFGFSRTFAKTDGPSFSFVGPSNPNQMSSFQFGFPESSKADTKLKQPVSSATSEVPTHAIGEQFTRKKGELHTETCYLRNEPDAAACFCQTAKPGTASALQPVPGHFSFGFGNDAKTEKTCVAFPRSSDTAQIQAGRFSFGIQEPPKDKLKHPAFVTAPAVGGVHGFGAKFEKKKGEWDCESCYVRNKAEDVACVACKTFKQVPQTDNFAQPPSKNGGEALKFEVTSGNSNDNNTIGGFALKSEEDGKNASAKSVPESFEISNSFQSSTKFGTNRELLPMSLPSSQGAEKLLQSFNFDTNVTDAYQGACKPGTASTLLKMLADDHDKVEDEHEEENILNKATSFSSFAGLDFSGISLLNMAKNTSSQSTETRVKSDSTVSAFLDEHQTLFATTGKSPNISGQEDGDELYKTDEDDGIHFEPVVQLPEKVSLVTGEEEEETLYSQRAKLYRFDQSSGQWKERGIGDLKIMKNISNGRTRVLMRREQVLKVCANHWITTTMTLNPMPGSDRAWVWSAHDYSEQEARVELLAAKFKTEESAIEFHSKFEECQRGLLDIPLQTPHKLPPPAKAAELIQKAERMKSELKGFKTQFAAVDASQSSRLVPSQVAFVPGLFMGSTPSGKQGEHAGTASEKDNYNLHDGVSLSETTQTSFDQSLFRFGETTEGFSFTFTPSLSPGKALGARAFRLSTSGGEEEDDCNDEVQEERDSLHFEPVVSLPELVDVKTGEEEEQVVFSHRAKLYRFDQSVKQWKERGIGDIKILQHQLTKCIRIIMRREQVLKLCANHWITQGVELEPMGGSDRAWVWNALDSSDGKASLEQLAVRFKQAETAAAFHCAVEEAKQALKQNKLMDCFTPVQDASPQINDSAKDQLVEQSMKTADHTPTISQGAVDSTAVVTTADLSPSSKTVISPPKFIFGTESLKTLFGQGSSGTSSAPHPKPFFTHGLSSSPQSVAHFNLSPSQPISAASFDFKASSLTKSKAVGMENTTMTPGSTLFRLVEPDSDQGVSNQGELNLNPSLTDNVPEVPSPNVIDGQKDLSAKEEVCASDVIVEVVWELLPTAEQRNLAESLQLPPTFFCYKNQPGYISDSEDDYEDFESAVRKLNGKLYVEDSTCRKKHSGATDLSLTTEKVETTNSLQKDHPPVESLCNDENAVSSTSAWSSKLAACNTRSIGQALHAVQLSFEEAVSSSEFVKEVAASHQVDTMAEPQNDIIHSSSDERGDILDSTSKPRKPPMVSSSSSTLFGDTIGAECSMKATSKPCGSFASSSAKHTVVEPDVQTLHIKKADSTPNVELCSLENNFVQASKLNPEENNIVSSSSGQSKGITTDSHISGLDALFFTSTTCNKVETGLGPVAASPDSTTSILSVSEITSSSDSLSAQNTKIRETQSAHIESCIVDSALSSSSTLLTSSSAPLTTPSPTSASPAALSPASALALPAVAPLAPDSTSPVAMPLSLDLTSAAALPPPDLGSPVGPPQPPALRPVDGEPLAPASRLCDAAPSTPTSASSDAASPTSASGSRDLATPTPAMGLHDAASPAPAIGLRDAASPAPAIGLHDAASPAPAIGLCDATSPAPAMGLRDAASPAPATGLCDAASPTSTTGLRDSASPAPATGLCDVAPPVPASGSSAAEPPVSVSVSGSPDSFEHSDGTNFNLQIAESRSQGFMIGKQDDIDVSFALLASSSSSGFEKSDPNFSWAGAGKIVFQKTAEAKNSDEQASRGSDDEDAVDVHFEPIVYLPEVEVRSGEEDERVVFKERVKLFRWDRESNQWKERGVGDMKILHHPVRDSFRLLMRRDQILKVCANQPITSDLKLLPMQASNNAFTWTATDYSDGSGNIEHFAVRFKTPELATTFFDLVQWCRSRLKQSLIIKPGSSFSLSNPIVFLDVTVSGRPLGKLTIELFANVVPHTAENFRQLCTHQAGFGFRGSPFHRIIPAFMCQGGDLTVGNGTGGKSIYGDTFDDENFKLCHTQAGLLSMANHGPNTNNSQFFITLKATPHLDSKHVVFGCLHDSLEVLHKMEALGSVSGQTSEPVSVEDCGELERESVEN</sequence>
<dbReference type="InterPro" id="IPR011990">
    <property type="entry name" value="TPR-like_helical_dom_sf"/>
</dbReference>
<accession>A0A8C4QJS9</accession>
<dbReference type="InterPro" id="IPR045256">
    <property type="entry name" value="RanBP1_RanBD"/>
</dbReference>
<keyword evidence="8" id="KW-0697">Rotamase</keyword>
<keyword evidence="7" id="KW-0862">Zinc</keyword>
<dbReference type="PROSITE" id="PS50005">
    <property type="entry name" value="TPR"/>
    <property type="match status" value="1"/>
</dbReference>
<feature type="region of interest" description="Disordered" evidence="13">
    <location>
        <begin position="3364"/>
        <end position="3386"/>
    </location>
</feature>
<feature type="domain" description="RanBP2-type" evidence="16">
    <location>
        <begin position="1298"/>
        <end position="1327"/>
    </location>
</feature>
<feature type="region of interest" description="Disordered" evidence="13">
    <location>
        <begin position="2800"/>
        <end position="2874"/>
    </location>
</feature>
<dbReference type="InterPro" id="IPR029000">
    <property type="entry name" value="Cyclophilin-like_dom_sf"/>
</dbReference>
<evidence type="ECO:0000256" key="13">
    <source>
        <dbReference type="SAM" id="MobiDB-lite"/>
    </source>
</evidence>
<evidence type="ECO:0000259" key="15">
    <source>
        <dbReference type="PROSITE" id="PS50196"/>
    </source>
</evidence>
<dbReference type="Ensembl" id="ENSEBUT00000016570.1">
    <property type="protein sequence ID" value="ENSEBUP00000015996.1"/>
    <property type="gene ID" value="ENSEBUG00000010057.1"/>
</dbReference>
<dbReference type="InterPro" id="IPR011993">
    <property type="entry name" value="PH-like_dom_sf"/>
</dbReference>
<dbReference type="GO" id="GO:0008270">
    <property type="term" value="F:zinc ion binding"/>
    <property type="evidence" value="ECO:0007669"/>
    <property type="project" value="UniProtKB-KW"/>
</dbReference>
<evidence type="ECO:0000313" key="18">
    <source>
        <dbReference type="Proteomes" id="UP000694388"/>
    </source>
</evidence>
<evidence type="ECO:0000313" key="17">
    <source>
        <dbReference type="Ensembl" id="ENSEBUP00000015996.1"/>
    </source>
</evidence>
<dbReference type="InterPro" id="IPR000156">
    <property type="entry name" value="Ran_bind_dom"/>
</dbReference>
<dbReference type="Proteomes" id="UP000694388">
    <property type="component" value="Unplaced"/>
</dbReference>
<dbReference type="OMA" id="RCIGNHG"/>
<dbReference type="Gene3D" id="4.10.1060.10">
    <property type="entry name" value="Zinc finger, RanBP2-type"/>
    <property type="match status" value="2"/>
</dbReference>
<dbReference type="PANTHER" id="PTHR23138:SF87">
    <property type="entry name" value="E3 SUMO-PROTEIN LIGASE RANBP2"/>
    <property type="match status" value="1"/>
</dbReference>
<keyword evidence="5" id="KW-0479">Metal-binding</keyword>
<reference evidence="17" key="1">
    <citation type="submission" date="2025-08" db="UniProtKB">
        <authorList>
            <consortium name="Ensembl"/>
        </authorList>
    </citation>
    <scope>IDENTIFICATION</scope>
</reference>
<feature type="domain" description="RanBD1" evidence="15">
    <location>
        <begin position="1757"/>
        <end position="1893"/>
    </location>
</feature>